<dbReference type="Pfam" id="PF00503">
    <property type="entry name" value="G-alpha"/>
    <property type="match status" value="1"/>
</dbReference>
<keyword evidence="4" id="KW-0807">Transducer</keyword>
<dbReference type="AlphaFoldDB" id="A0AAE0N5L0"/>
<evidence type="ECO:0000313" key="8">
    <source>
        <dbReference type="EMBL" id="KAK3371038.1"/>
    </source>
</evidence>
<evidence type="ECO:0000256" key="2">
    <source>
        <dbReference type="ARBA" id="ARBA00022741"/>
    </source>
</evidence>
<gene>
    <name evidence="8" type="ORF">B0T24DRAFT_627688</name>
</gene>
<feature type="binding site" evidence="5">
    <location>
        <position position="418"/>
    </location>
    <ligand>
        <name>GTP</name>
        <dbReference type="ChEBI" id="CHEBI:37565"/>
    </ligand>
</feature>
<keyword evidence="1 6" id="KW-0479">Metal-binding</keyword>
<name>A0AAE0N5L0_9PEZI</name>
<feature type="binding site" evidence="6">
    <location>
        <position position="265"/>
    </location>
    <ligand>
        <name>Mg(2+)</name>
        <dbReference type="ChEBI" id="CHEBI:18420"/>
    </ligand>
</feature>
<sequence>MADPRSFRSAGVAAAAAAEKSRTGKEKDFDRDPATLTALRGPSPQRTSFAGNLSTTSTLVAPDIELLGSKGHDGRRRHWRRSLGTSLRGLMLPCLGSSEQTDMQAVAAPKDRETIKILLLGPSNSGKSTLYNQMRLLYTKDEFQRHKPGWRATILENLLGHIQAVYQEGKTRGWLFSRVVKRSLRELSDLKDRIYRWWELVELPAEALAPLRNLRDSESWRSAMQTYSLTDTSVDAFYFMDILERLFDDKYAPSSQDVLNTRLKTTGIVETAVDVGGELRYRVFDLGGARAERKKWIRAFDGVDVVVFHAPLGSFNERVDEDAEASQLDEALKLFASIANSKWFADTLIILNFTKSDCLRRKLAAGVKVFTTTRQQTLPDTWADKSQTEANVAAVFADKFLRAAPETADNVVVTFADANDVLQAARLWDLVEAKVRERVVPFRHAQSQSRAA</sequence>
<evidence type="ECO:0000256" key="5">
    <source>
        <dbReference type="PIRSR" id="PIRSR601019-1"/>
    </source>
</evidence>
<evidence type="ECO:0000256" key="7">
    <source>
        <dbReference type="SAM" id="MobiDB-lite"/>
    </source>
</evidence>
<keyword evidence="3 5" id="KW-0342">GTP-binding</keyword>
<dbReference type="SMART" id="SM00275">
    <property type="entry name" value="G_alpha"/>
    <property type="match status" value="1"/>
</dbReference>
<protein>
    <submittedName>
        <fullName evidence="8">G-protein alpha subunit-domain-containing protein</fullName>
    </submittedName>
</protein>
<proteinExistence type="predicted"/>
<feature type="region of interest" description="Disordered" evidence="7">
    <location>
        <begin position="1"/>
        <end position="51"/>
    </location>
</feature>
<evidence type="ECO:0000256" key="1">
    <source>
        <dbReference type="ARBA" id="ARBA00022723"/>
    </source>
</evidence>
<organism evidence="8 9">
    <name type="scientific">Lasiosphaeria ovina</name>
    <dbReference type="NCBI Taxonomy" id="92902"/>
    <lineage>
        <taxon>Eukaryota</taxon>
        <taxon>Fungi</taxon>
        <taxon>Dikarya</taxon>
        <taxon>Ascomycota</taxon>
        <taxon>Pezizomycotina</taxon>
        <taxon>Sordariomycetes</taxon>
        <taxon>Sordariomycetidae</taxon>
        <taxon>Sordariales</taxon>
        <taxon>Lasiosphaeriaceae</taxon>
        <taxon>Lasiosphaeria</taxon>
    </lineage>
</organism>
<dbReference type="EMBL" id="JAULSN010000005">
    <property type="protein sequence ID" value="KAK3371038.1"/>
    <property type="molecule type" value="Genomic_DNA"/>
</dbReference>
<accession>A0AAE0N5L0</accession>
<dbReference type="SUPFAM" id="SSF47895">
    <property type="entry name" value="Transducin (alpha subunit), insertion domain"/>
    <property type="match status" value="1"/>
</dbReference>
<reference evidence="8" key="1">
    <citation type="journal article" date="2023" name="Mol. Phylogenet. Evol.">
        <title>Genome-scale phylogeny and comparative genomics of the fungal order Sordariales.</title>
        <authorList>
            <person name="Hensen N."/>
            <person name="Bonometti L."/>
            <person name="Westerberg I."/>
            <person name="Brannstrom I.O."/>
            <person name="Guillou S."/>
            <person name="Cros-Aarteil S."/>
            <person name="Calhoun S."/>
            <person name="Haridas S."/>
            <person name="Kuo A."/>
            <person name="Mondo S."/>
            <person name="Pangilinan J."/>
            <person name="Riley R."/>
            <person name="LaButti K."/>
            <person name="Andreopoulos B."/>
            <person name="Lipzen A."/>
            <person name="Chen C."/>
            <person name="Yan M."/>
            <person name="Daum C."/>
            <person name="Ng V."/>
            <person name="Clum A."/>
            <person name="Steindorff A."/>
            <person name="Ohm R.A."/>
            <person name="Martin F."/>
            <person name="Silar P."/>
            <person name="Natvig D.O."/>
            <person name="Lalanne C."/>
            <person name="Gautier V."/>
            <person name="Ament-Velasquez S.L."/>
            <person name="Kruys A."/>
            <person name="Hutchinson M.I."/>
            <person name="Powell A.J."/>
            <person name="Barry K."/>
            <person name="Miller A.N."/>
            <person name="Grigoriev I.V."/>
            <person name="Debuchy R."/>
            <person name="Gladieux P."/>
            <person name="Hiltunen Thoren M."/>
            <person name="Johannesson H."/>
        </authorList>
    </citation>
    <scope>NUCLEOTIDE SEQUENCE</scope>
    <source>
        <strain evidence="8">CBS 958.72</strain>
    </source>
</reference>
<keyword evidence="6" id="KW-0460">Magnesium</keyword>
<dbReference type="InterPro" id="IPR001019">
    <property type="entry name" value="Gprotein_alpha_su"/>
</dbReference>
<dbReference type="PROSITE" id="PS51882">
    <property type="entry name" value="G_ALPHA"/>
    <property type="match status" value="1"/>
</dbReference>
<feature type="binding site" evidence="6">
    <location>
        <position position="128"/>
    </location>
    <ligand>
        <name>Mg(2+)</name>
        <dbReference type="ChEBI" id="CHEBI:18420"/>
    </ligand>
</feature>
<dbReference type="GO" id="GO:0031683">
    <property type="term" value="F:G-protein beta/gamma-subunit complex binding"/>
    <property type="evidence" value="ECO:0007669"/>
    <property type="project" value="InterPro"/>
</dbReference>
<feature type="compositionally biased region" description="Basic and acidic residues" evidence="7">
    <location>
        <begin position="19"/>
        <end position="33"/>
    </location>
</feature>
<dbReference type="GO" id="GO:0005525">
    <property type="term" value="F:GTP binding"/>
    <property type="evidence" value="ECO:0007669"/>
    <property type="project" value="UniProtKB-KW"/>
</dbReference>
<dbReference type="PANTHER" id="PTHR10218:SF302">
    <property type="entry name" value="GUANINE NUCLEOTIDE-BINDING PROTEIN ALPHA-5 SUBUNIT"/>
    <property type="match status" value="1"/>
</dbReference>
<dbReference type="Gene3D" id="1.10.400.10">
    <property type="entry name" value="GI Alpha 1, domain 2-like"/>
    <property type="match status" value="1"/>
</dbReference>
<dbReference type="InterPro" id="IPR011025">
    <property type="entry name" value="GproteinA_insert"/>
</dbReference>
<dbReference type="FunFam" id="3.40.50.300:FF:000720">
    <property type="entry name" value="Guanine nucleotide-binding protein G(k) subunit alpha"/>
    <property type="match status" value="1"/>
</dbReference>
<dbReference type="Gene3D" id="3.40.50.300">
    <property type="entry name" value="P-loop containing nucleotide triphosphate hydrolases"/>
    <property type="match status" value="1"/>
</dbReference>
<dbReference type="GO" id="GO:0001664">
    <property type="term" value="F:G protein-coupled receptor binding"/>
    <property type="evidence" value="ECO:0007669"/>
    <property type="project" value="TreeGrafter"/>
</dbReference>
<dbReference type="GO" id="GO:0003924">
    <property type="term" value="F:GTPase activity"/>
    <property type="evidence" value="ECO:0007669"/>
    <property type="project" value="InterPro"/>
</dbReference>
<dbReference type="SUPFAM" id="SSF52540">
    <property type="entry name" value="P-loop containing nucleoside triphosphate hydrolases"/>
    <property type="match status" value="1"/>
</dbReference>
<feature type="binding site" evidence="5">
    <location>
        <begin position="259"/>
        <end position="265"/>
    </location>
    <ligand>
        <name>GTP</name>
        <dbReference type="ChEBI" id="CHEBI:37565"/>
    </ligand>
</feature>
<dbReference type="PANTHER" id="PTHR10218">
    <property type="entry name" value="GTP-BINDING PROTEIN ALPHA SUBUNIT"/>
    <property type="match status" value="1"/>
</dbReference>
<evidence type="ECO:0000256" key="6">
    <source>
        <dbReference type="PIRSR" id="PIRSR601019-2"/>
    </source>
</evidence>
<comment type="caution">
    <text evidence="8">The sequence shown here is derived from an EMBL/GenBank/DDBJ whole genome shotgun (WGS) entry which is preliminary data.</text>
</comment>
<dbReference type="Proteomes" id="UP001287356">
    <property type="component" value="Unassembled WGS sequence"/>
</dbReference>
<keyword evidence="9" id="KW-1185">Reference proteome</keyword>
<evidence type="ECO:0000313" key="9">
    <source>
        <dbReference type="Proteomes" id="UP001287356"/>
    </source>
</evidence>
<keyword evidence="2 5" id="KW-0547">Nucleotide-binding</keyword>
<dbReference type="InterPro" id="IPR027417">
    <property type="entry name" value="P-loop_NTPase"/>
</dbReference>
<evidence type="ECO:0000256" key="3">
    <source>
        <dbReference type="ARBA" id="ARBA00023134"/>
    </source>
</evidence>
<dbReference type="GO" id="GO:0005737">
    <property type="term" value="C:cytoplasm"/>
    <property type="evidence" value="ECO:0007669"/>
    <property type="project" value="TreeGrafter"/>
</dbReference>
<evidence type="ECO:0000256" key="4">
    <source>
        <dbReference type="ARBA" id="ARBA00023224"/>
    </source>
</evidence>
<dbReference type="GO" id="GO:0046872">
    <property type="term" value="F:metal ion binding"/>
    <property type="evidence" value="ECO:0007669"/>
    <property type="project" value="UniProtKB-KW"/>
</dbReference>
<dbReference type="GO" id="GO:0007188">
    <property type="term" value="P:adenylate cyclase-modulating G protein-coupled receptor signaling pathway"/>
    <property type="evidence" value="ECO:0007669"/>
    <property type="project" value="TreeGrafter"/>
</dbReference>
<reference evidence="8" key="2">
    <citation type="submission" date="2023-06" db="EMBL/GenBank/DDBJ databases">
        <authorList>
            <consortium name="Lawrence Berkeley National Laboratory"/>
            <person name="Haridas S."/>
            <person name="Hensen N."/>
            <person name="Bonometti L."/>
            <person name="Westerberg I."/>
            <person name="Brannstrom I.O."/>
            <person name="Guillou S."/>
            <person name="Cros-Aarteil S."/>
            <person name="Calhoun S."/>
            <person name="Kuo A."/>
            <person name="Mondo S."/>
            <person name="Pangilinan J."/>
            <person name="Riley R."/>
            <person name="Labutti K."/>
            <person name="Andreopoulos B."/>
            <person name="Lipzen A."/>
            <person name="Chen C."/>
            <person name="Yanf M."/>
            <person name="Daum C."/>
            <person name="Ng V."/>
            <person name="Clum A."/>
            <person name="Steindorff A."/>
            <person name="Ohm R."/>
            <person name="Martin F."/>
            <person name="Silar P."/>
            <person name="Natvig D."/>
            <person name="Lalanne C."/>
            <person name="Gautier V."/>
            <person name="Ament-Velasquez S.L."/>
            <person name="Kruys A."/>
            <person name="Hutchinson M.I."/>
            <person name="Powell A.J."/>
            <person name="Barry K."/>
            <person name="Miller A.N."/>
            <person name="Grigoriev I.V."/>
            <person name="Debuchy R."/>
            <person name="Gladieux P."/>
            <person name="Thoren M.H."/>
            <person name="Johannesson H."/>
        </authorList>
    </citation>
    <scope>NUCLEOTIDE SEQUENCE</scope>
    <source>
        <strain evidence="8">CBS 958.72</strain>
    </source>
</reference>
<dbReference type="GO" id="GO:0005834">
    <property type="term" value="C:heterotrimeric G-protein complex"/>
    <property type="evidence" value="ECO:0007669"/>
    <property type="project" value="TreeGrafter"/>
</dbReference>
<dbReference type="PRINTS" id="PR00318">
    <property type="entry name" value="GPROTEINA"/>
</dbReference>